<sequence>MVPRNLAWFSLKSRMILGSRSMPSFATLLTEDAQGLHYKGKTMWQIDSKQKHINNLSNRVL</sequence>
<reference evidence="2" key="1">
    <citation type="submission" date="2018-12" db="EMBL/GenBank/DDBJ databases">
        <title>Tengunoibacter tsumagoiensis gen. nov., sp. nov., Dictyobacter kobayashii sp. nov., D. alpinus sp. nov., and D. joshuensis sp. nov. and description of Dictyobacteraceae fam. nov. within the order Ktedonobacterales isolated from Tengu-no-mugimeshi.</title>
        <authorList>
            <person name="Wang C.M."/>
            <person name="Zheng Y."/>
            <person name="Sakai Y."/>
            <person name="Toyoda A."/>
            <person name="Minakuchi Y."/>
            <person name="Abe K."/>
            <person name="Yokota A."/>
            <person name="Yabe S."/>
        </authorList>
    </citation>
    <scope>NUCLEOTIDE SEQUENCE [LARGE SCALE GENOMIC DNA]</scope>
    <source>
        <strain evidence="2">Uno16</strain>
    </source>
</reference>
<protein>
    <submittedName>
        <fullName evidence="1">Uncharacterized protein</fullName>
    </submittedName>
</protein>
<comment type="caution">
    <text evidence="1">The sequence shown here is derived from an EMBL/GenBank/DDBJ whole genome shotgun (WGS) entry which is preliminary data.</text>
</comment>
<dbReference type="EMBL" id="BIFT01000003">
    <property type="protein sequence ID" value="GCE32071.1"/>
    <property type="molecule type" value="Genomic_DNA"/>
</dbReference>
<proteinExistence type="predicted"/>
<name>A0A402BL52_9CHLR</name>
<organism evidence="1 2">
    <name type="scientific">Dictyobacter alpinus</name>
    <dbReference type="NCBI Taxonomy" id="2014873"/>
    <lineage>
        <taxon>Bacteria</taxon>
        <taxon>Bacillati</taxon>
        <taxon>Chloroflexota</taxon>
        <taxon>Ktedonobacteria</taxon>
        <taxon>Ktedonobacterales</taxon>
        <taxon>Dictyobacteraceae</taxon>
        <taxon>Dictyobacter</taxon>
    </lineage>
</organism>
<keyword evidence="2" id="KW-1185">Reference proteome</keyword>
<evidence type="ECO:0000313" key="2">
    <source>
        <dbReference type="Proteomes" id="UP000287171"/>
    </source>
</evidence>
<accession>A0A402BL52</accession>
<dbReference type="AlphaFoldDB" id="A0A402BL52"/>
<gene>
    <name evidence="1" type="ORF">KDA_75550</name>
</gene>
<dbReference type="Proteomes" id="UP000287171">
    <property type="component" value="Unassembled WGS sequence"/>
</dbReference>
<evidence type="ECO:0000313" key="1">
    <source>
        <dbReference type="EMBL" id="GCE32071.1"/>
    </source>
</evidence>